<keyword evidence="3" id="KW-1185">Reference proteome</keyword>
<feature type="signal peptide" evidence="1">
    <location>
        <begin position="1"/>
        <end position="23"/>
    </location>
</feature>
<feature type="chain" id="PRO_5047102791" evidence="1">
    <location>
        <begin position="24"/>
        <end position="114"/>
    </location>
</feature>
<organism evidence="2 3">
    <name type="scientific">Methylobacterium oryzae</name>
    <dbReference type="NCBI Taxonomy" id="334852"/>
    <lineage>
        <taxon>Bacteria</taxon>
        <taxon>Pseudomonadati</taxon>
        <taxon>Pseudomonadota</taxon>
        <taxon>Alphaproteobacteria</taxon>
        <taxon>Hyphomicrobiales</taxon>
        <taxon>Methylobacteriaceae</taxon>
        <taxon>Methylobacterium</taxon>
    </lineage>
</organism>
<evidence type="ECO:0000313" key="2">
    <source>
        <dbReference type="EMBL" id="MEE7489227.1"/>
    </source>
</evidence>
<dbReference type="RefSeq" id="WP_331289465.1">
    <property type="nucleotide sequence ID" value="NZ_MLBR01000001.1"/>
</dbReference>
<protein>
    <submittedName>
        <fullName evidence="2">Sulfite:cytochrome C oxidoreductase subunit b</fullName>
    </submittedName>
</protein>
<dbReference type="InterPro" id="IPR036909">
    <property type="entry name" value="Cyt_c-like_dom_sf"/>
</dbReference>
<proteinExistence type="predicted"/>
<reference evidence="2 3" key="1">
    <citation type="journal article" date="2012" name="Genet. Mol. Biol.">
        <title>Analysis of 16S rRNA and mxaF genes revealing insights into Methylobacterium niche-specific plant association.</title>
        <authorList>
            <person name="Dourado M.N."/>
            <person name="Andreote F.D."/>
            <person name="Dini-Andreote F."/>
            <person name="Conti R."/>
            <person name="Araujo J.M."/>
            <person name="Araujo W.L."/>
        </authorList>
    </citation>
    <scope>NUCLEOTIDE SEQUENCE [LARGE SCALE GENOMIC DNA]</scope>
    <source>
        <strain evidence="2 3">TC3-10</strain>
    </source>
</reference>
<accession>A0ABU7TIP8</accession>
<comment type="caution">
    <text evidence="2">The sequence shown here is derived from an EMBL/GenBank/DDBJ whole genome shotgun (WGS) entry which is preliminary data.</text>
</comment>
<dbReference type="SUPFAM" id="SSF46626">
    <property type="entry name" value="Cytochrome c"/>
    <property type="match status" value="1"/>
</dbReference>
<name>A0ABU7TIP8_9HYPH</name>
<evidence type="ECO:0000256" key="1">
    <source>
        <dbReference type="SAM" id="SignalP"/>
    </source>
</evidence>
<evidence type="ECO:0000313" key="3">
    <source>
        <dbReference type="Proteomes" id="UP001355206"/>
    </source>
</evidence>
<keyword evidence="1" id="KW-0732">Signal</keyword>
<dbReference type="Gene3D" id="1.10.760.10">
    <property type="entry name" value="Cytochrome c-like domain"/>
    <property type="match status" value="1"/>
</dbReference>
<sequence length="114" mass="12278">MFRHTRIALLAASLATFPAGLPAATATPLELHPKPEVDLPVGDDVGFPEGPGSDVIASNCTACHSADHTLNQPALSRDEWRKVVDKMIAAYKAPITSEDARTIVDYLDRVKGER</sequence>
<dbReference type="EMBL" id="MLCA01000001">
    <property type="protein sequence ID" value="MEE7489227.1"/>
    <property type="molecule type" value="Genomic_DNA"/>
</dbReference>
<gene>
    <name evidence="2" type="ORF">MOTC310_01525</name>
</gene>
<dbReference type="Proteomes" id="UP001355206">
    <property type="component" value="Unassembled WGS sequence"/>
</dbReference>